<dbReference type="EC" id="2.4.1.-" evidence="4"/>
<comment type="similarity">
    <text evidence="1 3">Belongs to the UDP-glycosyltransferase family.</text>
</comment>
<dbReference type="Gene3D" id="3.40.50.2000">
    <property type="entry name" value="Glycogen Phosphorylase B"/>
    <property type="match status" value="2"/>
</dbReference>
<dbReference type="Pfam" id="PF00201">
    <property type="entry name" value="UDPGT"/>
    <property type="match status" value="1"/>
</dbReference>
<gene>
    <name evidence="5" type="ORF">CDL12_17122</name>
</gene>
<dbReference type="GO" id="GO:0080044">
    <property type="term" value="F:quercetin 7-O-glucosyltransferase activity"/>
    <property type="evidence" value="ECO:0007669"/>
    <property type="project" value="TreeGrafter"/>
</dbReference>
<dbReference type="InterPro" id="IPR035595">
    <property type="entry name" value="UDP_glycos_trans_CS"/>
</dbReference>
<evidence type="ECO:0000313" key="5">
    <source>
        <dbReference type="EMBL" id="PIN10295.1"/>
    </source>
</evidence>
<dbReference type="Proteomes" id="UP000231279">
    <property type="component" value="Unassembled WGS sequence"/>
</dbReference>
<dbReference type="InterPro" id="IPR002213">
    <property type="entry name" value="UDP_glucos_trans"/>
</dbReference>
<keyword evidence="2 3" id="KW-0808">Transferase</keyword>
<comment type="caution">
    <text evidence="5">The sequence shown here is derived from an EMBL/GenBank/DDBJ whole genome shotgun (WGS) entry which is preliminary data.</text>
</comment>
<dbReference type="EMBL" id="NKXS01003266">
    <property type="protein sequence ID" value="PIN10295.1"/>
    <property type="molecule type" value="Genomic_DNA"/>
</dbReference>
<evidence type="ECO:0000256" key="3">
    <source>
        <dbReference type="RuleBase" id="RU003718"/>
    </source>
</evidence>
<evidence type="ECO:0000256" key="4">
    <source>
        <dbReference type="RuleBase" id="RU362057"/>
    </source>
</evidence>
<dbReference type="CDD" id="cd03784">
    <property type="entry name" value="GT1_Gtf-like"/>
    <property type="match status" value="1"/>
</dbReference>
<dbReference type="FunFam" id="3.40.50.2000:FF:000061">
    <property type="entry name" value="UDP-glycosyltransferase 83A1"/>
    <property type="match status" value="1"/>
</dbReference>
<dbReference type="OrthoDB" id="5835829at2759"/>
<dbReference type="PANTHER" id="PTHR11926">
    <property type="entry name" value="GLUCOSYL/GLUCURONOSYL TRANSFERASES"/>
    <property type="match status" value="1"/>
</dbReference>
<organism evidence="5 6">
    <name type="scientific">Handroanthus impetiginosus</name>
    <dbReference type="NCBI Taxonomy" id="429701"/>
    <lineage>
        <taxon>Eukaryota</taxon>
        <taxon>Viridiplantae</taxon>
        <taxon>Streptophyta</taxon>
        <taxon>Embryophyta</taxon>
        <taxon>Tracheophyta</taxon>
        <taxon>Spermatophyta</taxon>
        <taxon>Magnoliopsida</taxon>
        <taxon>eudicotyledons</taxon>
        <taxon>Gunneridae</taxon>
        <taxon>Pentapetalae</taxon>
        <taxon>asterids</taxon>
        <taxon>lamiids</taxon>
        <taxon>Lamiales</taxon>
        <taxon>Bignoniaceae</taxon>
        <taxon>Crescentiina</taxon>
        <taxon>Tabebuia alliance</taxon>
        <taxon>Handroanthus</taxon>
    </lineage>
</organism>
<reference evidence="6" key="1">
    <citation type="journal article" date="2018" name="Gigascience">
        <title>Genome assembly of the Pink Ipe (Handroanthus impetiginosus, Bignoniaceae), a highly valued, ecologically keystone Neotropical timber forest tree.</title>
        <authorList>
            <person name="Silva-Junior O.B."/>
            <person name="Grattapaglia D."/>
            <person name="Novaes E."/>
            <person name="Collevatti R.G."/>
        </authorList>
    </citation>
    <scope>NUCLEOTIDE SEQUENCE [LARGE SCALE GENOMIC DNA]</scope>
    <source>
        <strain evidence="6">cv. UFG-1</strain>
    </source>
</reference>
<sequence length="457" mass="50915">MNQSHHNSQIPNGHILVVACPLQGHAAPLMKLSHQINKVGTKVTLLTKRALTTSSTTECENSDNGIRIISILNDLELKSRWKDQEKLHESVQRVMPGYLKDLLEKSNQSPKIGDRISGVILDSPLAWMSDIPKKLGLKIVVFWCSSPGCLALGLKIPQLIESKFIDNDGTPLKNEKINLLPNLPPMAPTDLMWHFPSDTNIQTSIFHVIKSVSHHMINADWILCNWFHELHPLSHNLTPTILSIGPLLANGQSAGSFHSEDSTCLTWLDKQPKCSVVYVAFGSMSRFTQQQLDELASGLELMGRPFLWVANSTLNNKSTTSYSYKECVGDRGKIVEWAPQEAVLGHPSIACFISHCGWSSLMESLSMGVPLLCWPYFGDQLYTRTCVCDSWRVGLGLKPNENGIVSRNEIKKMVDELLCDGVIRENALRLKGMARESISQGGSSLVDIEYLVKQMKY</sequence>
<name>A0A2G9GYK4_9LAMI</name>
<proteinExistence type="inferred from homology"/>
<accession>A0A2G9GYK4</accession>
<protein>
    <recommendedName>
        <fullName evidence="4">Glycosyltransferase</fullName>
        <ecNumber evidence="4">2.4.1.-</ecNumber>
    </recommendedName>
</protein>
<dbReference type="GO" id="GO:0080043">
    <property type="term" value="F:quercetin 3-O-glucosyltransferase activity"/>
    <property type="evidence" value="ECO:0007669"/>
    <property type="project" value="TreeGrafter"/>
</dbReference>
<evidence type="ECO:0000313" key="6">
    <source>
        <dbReference type="Proteomes" id="UP000231279"/>
    </source>
</evidence>
<evidence type="ECO:0000256" key="1">
    <source>
        <dbReference type="ARBA" id="ARBA00009995"/>
    </source>
</evidence>
<dbReference type="SUPFAM" id="SSF53756">
    <property type="entry name" value="UDP-Glycosyltransferase/glycogen phosphorylase"/>
    <property type="match status" value="1"/>
</dbReference>
<dbReference type="AlphaFoldDB" id="A0A2G9GYK4"/>
<keyword evidence="3" id="KW-0328">Glycosyltransferase</keyword>
<dbReference type="PROSITE" id="PS00375">
    <property type="entry name" value="UDPGT"/>
    <property type="match status" value="1"/>
</dbReference>
<dbReference type="PANTHER" id="PTHR11926:SF1412">
    <property type="entry name" value="UDP-GLYCOSYLTRANSFERASE 83A1-LIKE"/>
    <property type="match status" value="1"/>
</dbReference>
<evidence type="ECO:0000256" key="2">
    <source>
        <dbReference type="ARBA" id="ARBA00022679"/>
    </source>
</evidence>
<keyword evidence="6" id="KW-1185">Reference proteome</keyword>